<dbReference type="InterPro" id="IPR029441">
    <property type="entry name" value="Cass2"/>
</dbReference>
<keyword evidence="3" id="KW-1185">Reference proteome</keyword>
<dbReference type="Proteomes" id="UP000730618">
    <property type="component" value="Unassembled WGS sequence"/>
</dbReference>
<evidence type="ECO:0000313" key="2">
    <source>
        <dbReference type="EMBL" id="CAG7658476.1"/>
    </source>
</evidence>
<name>A0ABN7TZM4_9BACL</name>
<reference evidence="2 3" key="1">
    <citation type="submission" date="2021-06" db="EMBL/GenBank/DDBJ databases">
        <authorList>
            <person name="Criscuolo A."/>
        </authorList>
    </citation>
    <scope>NUCLEOTIDE SEQUENCE [LARGE SCALE GENOMIC DNA]</scope>
    <source>
        <strain evidence="3">CIP 111802</strain>
    </source>
</reference>
<protein>
    <recommendedName>
        <fullName evidence="1">Integron-associated effector binding protein domain-containing protein</fullName>
    </recommendedName>
</protein>
<proteinExistence type="predicted"/>
<dbReference type="EMBL" id="CAJVCE010000043">
    <property type="protein sequence ID" value="CAG7658476.1"/>
    <property type="molecule type" value="Genomic_DNA"/>
</dbReference>
<gene>
    <name evidence="2" type="ORF">PAECIP111802_07050</name>
</gene>
<comment type="caution">
    <text evidence="2">The sequence shown here is derived from an EMBL/GenBank/DDBJ whole genome shotgun (WGS) entry which is preliminary data.</text>
</comment>
<sequence length="154" mass="17325">MEDMQPYVVEHGELKLIGIPCISLQDMSGKYRHAKEGLLSSAKHLPSVKNPFVQYGIWPEAETQGSADLHAYILCVEVESFEGIPEWYFRTTLPPQKCVVVANKEGDFDAASRAVDQYISESGMEVSSEGRKYLICERYNDKGEGFARYSPPIK</sequence>
<evidence type="ECO:0000313" key="3">
    <source>
        <dbReference type="Proteomes" id="UP000730618"/>
    </source>
</evidence>
<evidence type="ECO:0000259" key="1">
    <source>
        <dbReference type="Pfam" id="PF14526"/>
    </source>
</evidence>
<feature type="domain" description="Integron-associated effector binding protein" evidence="1">
    <location>
        <begin position="36"/>
        <end position="122"/>
    </location>
</feature>
<accession>A0ABN7TZM4</accession>
<dbReference type="Pfam" id="PF14526">
    <property type="entry name" value="Cass2"/>
    <property type="match status" value="1"/>
</dbReference>
<organism evidence="2 3">
    <name type="scientific">Paenibacillus allorhizosphaerae</name>
    <dbReference type="NCBI Taxonomy" id="2849866"/>
    <lineage>
        <taxon>Bacteria</taxon>
        <taxon>Bacillati</taxon>
        <taxon>Bacillota</taxon>
        <taxon>Bacilli</taxon>
        <taxon>Bacillales</taxon>
        <taxon>Paenibacillaceae</taxon>
        <taxon>Paenibacillus</taxon>
    </lineage>
</organism>